<comment type="caution">
    <text evidence="1">The sequence shown here is derived from an EMBL/GenBank/DDBJ whole genome shotgun (WGS) entry which is preliminary data.</text>
</comment>
<organism evidence="1">
    <name type="scientific">marine sediment metagenome</name>
    <dbReference type="NCBI Taxonomy" id="412755"/>
    <lineage>
        <taxon>unclassified sequences</taxon>
        <taxon>metagenomes</taxon>
        <taxon>ecological metagenomes</taxon>
    </lineage>
</organism>
<proteinExistence type="predicted"/>
<reference evidence="1" key="1">
    <citation type="journal article" date="2014" name="Front. Microbiol.">
        <title>High frequency of phylogenetically diverse reductive dehalogenase-homologous genes in deep subseafloor sedimentary metagenomes.</title>
        <authorList>
            <person name="Kawai M."/>
            <person name="Futagami T."/>
            <person name="Toyoda A."/>
            <person name="Takaki Y."/>
            <person name="Nishi S."/>
            <person name="Hori S."/>
            <person name="Arai W."/>
            <person name="Tsubouchi T."/>
            <person name="Morono Y."/>
            <person name="Uchiyama I."/>
            <person name="Ito T."/>
            <person name="Fujiyama A."/>
            <person name="Inagaki F."/>
            <person name="Takami H."/>
        </authorList>
    </citation>
    <scope>NUCLEOTIDE SEQUENCE</scope>
    <source>
        <strain evidence="1">Expedition CK06-06</strain>
    </source>
</reference>
<evidence type="ECO:0000313" key="1">
    <source>
        <dbReference type="EMBL" id="GAG46573.1"/>
    </source>
</evidence>
<protein>
    <submittedName>
        <fullName evidence="1">Uncharacterized protein</fullName>
    </submittedName>
</protein>
<feature type="non-terminal residue" evidence="1">
    <location>
        <position position="132"/>
    </location>
</feature>
<gene>
    <name evidence="1" type="ORF">S01H1_75040</name>
</gene>
<dbReference type="EMBL" id="BARS01050238">
    <property type="protein sequence ID" value="GAG46573.1"/>
    <property type="molecule type" value="Genomic_DNA"/>
</dbReference>
<accession>X0YD00</accession>
<dbReference type="AlphaFoldDB" id="X0YD00"/>
<name>X0YD00_9ZZZZ</name>
<sequence length="132" mass="14772">MADKYIKGFINPLAFLEVDSPWAPMGDAKVSVEAILNYICPTTNPDTLITKYKEISIENPRLNIVPAEDRILEKLIWPLKHAKASYMLGNPLGTISLCGMVAEMVAILYFDISDTKINGEKIDEQKQKLLFG</sequence>